<gene>
    <name evidence="1" type="ORF">L6164_024353</name>
</gene>
<proteinExistence type="predicted"/>
<dbReference type="EMBL" id="CM039435">
    <property type="protein sequence ID" value="KAI4316367.1"/>
    <property type="molecule type" value="Genomic_DNA"/>
</dbReference>
<evidence type="ECO:0000313" key="2">
    <source>
        <dbReference type="Proteomes" id="UP000828941"/>
    </source>
</evidence>
<evidence type="ECO:0000313" key="1">
    <source>
        <dbReference type="EMBL" id="KAI4316367.1"/>
    </source>
</evidence>
<comment type="caution">
    <text evidence="1">The sequence shown here is derived from an EMBL/GenBank/DDBJ whole genome shotgun (WGS) entry which is preliminary data.</text>
</comment>
<reference evidence="1 2" key="1">
    <citation type="journal article" date="2022" name="DNA Res.">
        <title>Chromosomal-level genome assembly of the orchid tree Bauhinia variegata (Leguminosae; Cercidoideae) supports the allotetraploid origin hypothesis of Bauhinia.</title>
        <authorList>
            <person name="Zhong Y."/>
            <person name="Chen Y."/>
            <person name="Zheng D."/>
            <person name="Pang J."/>
            <person name="Liu Y."/>
            <person name="Luo S."/>
            <person name="Meng S."/>
            <person name="Qian L."/>
            <person name="Wei D."/>
            <person name="Dai S."/>
            <person name="Zhou R."/>
        </authorList>
    </citation>
    <scope>NUCLEOTIDE SEQUENCE [LARGE SCALE GENOMIC DNA]</scope>
    <source>
        <strain evidence="1">BV-YZ2020</strain>
    </source>
</reference>
<name>A0ACB9LYN9_BAUVA</name>
<organism evidence="1 2">
    <name type="scientific">Bauhinia variegata</name>
    <name type="common">Purple orchid tree</name>
    <name type="synonym">Phanera variegata</name>
    <dbReference type="NCBI Taxonomy" id="167791"/>
    <lineage>
        <taxon>Eukaryota</taxon>
        <taxon>Viridiplantae</taxon>
        <taxon>Streptophyta</taxon>
        <taxon>Embryophyta</taxon>
        <taxon>Tracheophyta</taxon>
        <taxon>Spermatophyta</taxon>
        <taxon>Magnoliopsida</taxon>
        <taxon>eudicotyledons</taxon>
        <taxon>Gunneridae</taxon>
        <taxon>Pentapetalae</taxon>
        <taxon>rosids</taxon>
        <taxon>fabids</taxon>
        <taxon>Fabales</taxon>
        <taxon>Fabaceae</taxon>
        <taxon>Cercidoideae</taxon>
        <taxon>Cercideae</taxon>
        <taxon>Bauhiniinae</taxon>
        <taxon>Bauhinia</taxon>
    </lineage>
</organism>
<protein>
    <submittedName>
        <fullName evidence="1">Uncharacterized protein</fullName>
    </submittedName>
</protein>
<dbReference type="Proteomes" id="UP000828941">
    <property type="component" value="Chromosome 10"/>
</dbReference>
<keyword evidence="2" id="KW-1185">Reference proteome</keyword>
<sequence length="112" mass="12724">MVGMAVLYKLRQNGETGEYKWDQRQRHRWKVLRRRERDKDGKGGVRGHVKQAEWDISLGELGENAQQSVGCASSRFLCVSAFVSQQVALLLFAGFHFLVLFGCDSANYTIKS</sequence>
<accession>A0ACB9LYN9</accession>